<organism evidence="2 3">
    <name type="scientific">Actinoallomurus liliacearum</name>
    <dbReference type="NCBI Taxonomy" id="1080073"/>
    <lineage>
        <taxon>Bacteria</taxon>
        <taxon>Bacillati</taxon>
        <taxon>Actinomycetota</taxon>
        <taxon>Actinomycetes</taxon>
        <taxon>Streptosporangiales</taxon>
        <taxon>Thermomonosporaceae</taxon>
        <taxon>Actinoallomurus</taxon>
    </lineage>
</organism>
<name>A0ABP8TJ71_9ACTN</name>
<proteinExistence type="predicted"/>
<evidence type="ECO:0000313" key="2">
    <source>
        <dbReference type="EMBL" id="GAA4606550.1"/>
    </source>
</evidence>
<feature type="region of interest" description="Disordered" evidence="1">
    <location>
        <begin position="1"/>
        <end position="20"/>
    </location>
</feature>
<dbReference type="Proteomes" id="UP001500212">
    <property type="component" value="Unassembled WGS sequence"/>
</dbReference>
<evidence type="ECO:0000256" key="1">
    <source>
        <dbReference type="SAM" id="MobiDB-lite"/>
    </source>
</evidence>
<accession>A0ABP8TJ71</accession>
<dbReference type="Gene3D" id="3.20.20.80">
    <property type="entry name" value="Glycosidases"/>
    <property type="match status" value="1"/>
</dbReference>
<comment type="caution">
    <text evidence="2">The sequence shown here is derived from an EMBL/GenBank/DDBJ whole genome shotgun (WGS) entry which is preliminary data.</text>
</comment>
<gene>
    <name evidence="2" type="ORF">GCM10023195_23740</name>
</gene>
<dbReference type="SUPFAM" id="SSF51445">
    <property type="entry name" value="(Trans)glycosidases"/>
    <property type="match status" value="1"/>
</dbReference>
<evidence type="ECO:0000313" key="3">
    <source>
        <dbReference type="Proteomes" id="UP001500212"/>
    </source>
</evidence>
<dbReference type="EMBL" id="BAABHJ010000005">
    <property type="protein sequence ID" value="GAA4606550.1"/>
    <property type="molecule type" value="Genomic_DNA"/>
</dbReference>
<dbReference type="RefSeq" id="WP_345352854.1">
    <property type="nucleotide sequence ID" value="NZ_BAABHJ010000005.1"/>
</dbReference>
<reference evidence="3" key="1">
    <citation type="journal article" date="2019" name="Int. J. Syst. Evol. Microbiol.">
        <title>The Global Catalogue of Microorganisms (GCM) 10K type strain sequencing project: providing services to taxonomists for standard genome sequencing and annotation.</title>
        <authorList>
            <consortium name="The Broad Institute Genomics Platform"/>
            <consortium name="The Broad Institute Genome Sequencing Center for Infectious Disease"/>
            <person name="Wu L."/>
            <person name="Ma J."/>
        </authorList>
    </citation>
    <scope>NUCLEOTIDE SEQUENCE [LARGE SCALE GENOMIC DNA]</scope>
    <source>
        <strain evidence="3">JCM 17938</strain>
    </source>
</reference>
<sequence length="337" mass="36929">MRAKGINYDTGFHPGGENSRKTFDSDVVRREMRIIADDLHCTAVRISGGDPERLTVAAEHAAAAGLEVWFAPFPCELTAEQMLPLFTDCAERAEDIRRGGTEAVLVTGCEVSLFAAGFIPGDDVYARIDALVSGDPAVYATMREVPARVNAFFAETVAAARKRFGGRITYAAGPWEDIDWTPFDLVGVDAYRAAENAGRYVEELRAHFRHGKPVAVTEFGCCTYRGAAARGGTGWMIADRDSDPPRLDGVYVRDEAEQAAYMRELLQIFEREGVDSAFWFTFAGYGLPHRAGDPIHDLDLASYGVVKVLETGHGTAYPDLTWEPKESFHTLAAAYAD</sequence>
<evidence type="ECO:0008006" key="4">
    <source>
        <dbReference type="Google" id="ProtNLM"/>
    </source>
</evidence>
<dbReference type="InterPro" id="IPR017853">
    <property type="entry name" value="GH"/>
</dbReference>
<protein>
    <recommendedName>
        <fullName evidence="4">Abortive infection protein</fullName>
    </recommendedName>
</protein>
<keyword evidence="3" id="KW-1185">Reference proteome</keyword>